<dbReference type="EMBL" id="JBHTKJ010000001">
    <property type="protein sequence ID" value="MFD1036939.1"/>
    <property type="molecule type" value="Genomic_DNA"/>
</dbReference>
<protein>
    <submittedName>
        <fullName evidence="2">Uncharacterized protein</fullName>
    </submittedName>
</protein>
<name>A0ABW3LIA5_9BACI</name>
<sequence>MLPSYISYLIGLDDKKVSNWSAIIKEMGLGVAMTVDFLIVVVAAGFLTSLLG</sequence>
<evidence type="ECO:0000313" key="2">
    <source>
        <dbReference type="EMBL" id="MFD1036939.1"/>
    </source>
</evidence>
<dbReference type="RefSeq" id="WP_390358571.1">
    <property type="nucleotide sequence ID" value="NZ_JBHTKJ010000001.1"/>
</dbReference>
<accession>A0ABW3LIA5</accession>
<keyword evidence="3" id="KW-1185">Reference proteome</keyword>
<keyword evidence="1" id="KW-1133">Transmembrane helix</keyword>
<dbReference type="Proteomes" id="UP001597040">
    <property type="component" value="Unassembled WGS sequence"/>
</dbReference>
<comment type="caution">
    <text evidence="2">The sequence shown here is derived from an EMBL/GenBank/DDBJ whole genome shotgun (WGS) entry which is preliminary data.</text>
</comment>
<organism evidence="2 3">
    <name type="scientific">Virgibacillus byunsanensis</name>
    <dbReference type="NCBI Taxonomy" id="570945"/>
    <lineage>
        <taxon>Bacteria</taxon>
        <taxon>Bacillati</taxon>
        <taxon>Bacillota</taxon>
        <taxon>Bacilli</taxon>
        <taxon>Bacillales</taxon>
        <taxon>Bacillaceae</taxon>
        <taxon>Virgibacillus</taxon>
    </lineage>
</organism>
<gene>
    <name evidence="2" type="ORF">ACFQ3N_00665</name>
</gene>
<feature type="transmembrane region" description="Helical" evidence="1">
    <location>
        <begin position="27"/>
        <end position="51"/>
    </location>
</feature>
<evidence type="ECO:0000256" key="1">
    <source>
        <dbReference type="SAM" id="Phobius"/>
    </source>
</evidence>
<reference evidence="3" key="1">
    <citation type="journal article" date="2019" name="Int. J. Syst. Evol. Microbiol.">
        <title>The Global Catalogue of Microorganisms (GCM) 10K type strain sequencing project: providing services to taxonomists for standard genome sequencing and annotation.</title>
        <authorList>
            <consortium name="The Broad Institute Genomics Platform"/>
            <consortium name="The Broad Institute Genome Sequencing Center for Infectious Disease"/>
            <person name="Wu L."/>
            <person name="Ma J."/>
        </authorList>
    </citation>
    <scope>NUCLEOTIDE SEQUENCE [LARGE SCALE GENOMIC DNA]</scope>
    <source>
        <strain evidence="3">CCUG 56754</strain>
    </source>
</reference>
<keyword evidence="1" id="KW-0812">Transmembrane</keyword>
<proteinExistence type="predicted"/>
<keyword evidence="1" id="KW-0472">Membrane</keyword>
<evidence type="ECO:0000313" key="3">
    <source>
        <dbReference type="Proteomes" id="UP001597040"/>
    </source>
</evidence>